<feature type="domain" description="Glycoside hydrolase family 2 catalytic" evidence="2">
    <location>
        <begin position="460"/>
        <end position="654"/>
    </location>
</feature>
<feature type="signal peptide" evidence="1">
    <location>
        <begin position="1"/>
        <end position="22"/>
    </location>
</feature>
<dbReference type="AlphaFoldDB" id="A0A2G9YH96"/>
<proteinExistence type="predicted"/>
<dbReference type="PANTHER" id="PTHR42732">
    <property type="entry name" value="BETA-GALACTOSIDASE"/>
    <property type="match status" value="1"/>
</dbReference>
<reference evidence="3 4" key="1">
    <citation type="submission" date="2017-09" db="EMBL/GenBank/DDBJ databases">
        <title>Depth-based differentiation of microbial function through sediment-hosted aquifers and enrichment of novel symbionts in the deep terrestrial subsurface.</title>
        <authorList>
            <person name="Probst A.J."/>
            <person name="Ladd B."/>
            <person name="Jarett J.K."/>
            <person name="Geller-Mcgrath D.E."/>
            <person name="Sieber C.M."/>
            <person name="Emerson J.B."/>
            <person name="Anantharaman K."/>
            <person name="Thomas B.C."/>
            <person name="Malmstrom R."/>
            <person name="Stieglmeier M."/>
            <person name="Klingl A."/>
            <person name="Woyke T."/>
            <person name="Ryan C.M."/>
            <person name="Banfield J.F."/>
        </authorList>
    </citation>
    <scope>NUCLEOTIDE SEQUENCE [LARGE SCALE GENOMIC DNA]</scope>
    <source>
        <strain evidence="3">CG23_combo_of_CG06-09_8_20_14_all_41_10</strain>
    </source>
</reference>
<evidence type="ECO:0000259" key="2">
    <source>
        <dbReference type="Pfam" id="PF02836"/>
    </source>
</evidence>
<name>A0A2G9YH96_9BACT</name>
<dbReference type="GO" id="GO:0004553">
    <property type="term" value="F:hydrolase activity, hydrolyzing O-glycosyl compounds"/>
    <property type="evidence" value="ECO:0007669"/>
    <property type="project" value="InterPro"/>
</dbReference>
<accession>A0A2G9YH96</accession>
<dbReference type="InterPro" id="IPR017853">
    <property type="entry name" value="GH"/>
</dbReference>
<dbReference type="GO" id="GO:0005975">
    <property type="term" value="P:carbohydrate metabolic process"/>
    <property type="evidence" value="ECO:0007669"/>
    <property type="project" value="InterPro"/>
</dbReference>
<dbReference type="Proteomes" id="UP000231292">
    <property type="component" value="Unassembled WGS sequence"/>
</dbReference>
<dbReference type="InterPro" id="IPR006103">
    <property type="entry name" value="Glyco_hydro_2_cat"/>
</dbReference>
<organism evidence="3 4">
    <name type="scientific">Candidatus Sherwoodlollariibacterium unditelluris</name>
    <dbReference type="NCBI Taxonomy" id="1974757"/>
    <lineage>
        <taxon>Bacteria</taxon>
        <taxon>Pseudomonadati</taxon>
        <taxon>Candidatus Omnitrophota</taxon>
        <taxon>Candidatus Sherwoodlollariibacterium</taxon>
    </lineage>
</organism>
<protein>
    <recommendedName>
        <fullName evidence="2">Glycoside hydrolase family 2 catalytic domain-containing protein</fullName>
    </recommendedName>
</protein>
<dbReference type="EMBL" id="PCRK01000187">
    <property type="protein sequence ID" value="PIP18600.1"/>
    <property type="molecule type" value="Genomic_DNA"/>
</dbReference>
<dbReference type="Gene3D" id="3.20.20.80">
    <property type="entry name" value="Glycosidases"/>
    <property type="match status" value="1"/>
</dbReference>
<dbReference type="PROSITE" id="PS51257">
    <property type="entry name" value="PROKAR_LIPOPROTEIN"/>
    <property type="match status" value="1"/>
</dbReference>
<keyword evidence="1" id="KW-0732">Signal</keyword>
<dbReference type="Pfam" id="PF02836">
    <property type="entry name" value="Glyco_hydro_2_C"/>
    <property type="match status" value="1"/>
</dbReference>
<evidence type="ECO:0000313" key="3">
    <source>
        <dbReference type="EMBL" id="PIP18600.1"/>
    </source>
</evidence>
<sequence length="758" mass="85807">MKKAALFIIFIFVACVMGYVSAEEAVFTPAEKPSSGELINKCWQAHGKRDVETTFKYTQELIDLYKDQADKEQASLKEKPKVKDEIEEVAALNDVATAYFIQAEAYMRQDKIKDAKKIFNLIIAKYSFAQAWDPRGWYWSLKLAAEQSIKKIETGSIEVEQKKKVSQLPTKIVLYDLGIEDIVNYAKYGEFKNVGTKDYKYEVRNQQGLIAAVGEGIYPNTTSVRWDPAFKKALKEKRLEGDLWDFVHSPDLEAAFFKWATGSEPQGVKLFYTALILEKAGLIKHALKCYYAIVVHYPGSYGWTYWHTPWYAGQAAIAKINFILGNNPQIGYKLADADIKIINGYDNNVVNDIVVVNPGRFIKARLPDKIRPKPTTKPLGIKRESGEGKVYAVQYGNGDWQLMVSGKPYTIKGITYTPTKVGQSPDEGTMTSWMEDDFNNNAKADGPYDSFIDADPKTAIGDFQLMKEMGVNTIRLYHHPNKVDKKILSDMYDKYGIRVIMGDFLGKYALGSGAPWNPGTDYNNEEHKKNMIDSVVKMVNEYKDEPYILFWLLGNENVYGYACNADRQPDAFFKFANEVAKIIKSIDPDHPVAICSGDILYLDKFAKVTPDIDIFGANAYRGDYGFGRFWRSVKEEVGKPAFITEYGCPAFAEGKTPAEAEELQAAYHKGSWEDIANNMAFNSGAGNSVGGVVFEWLDEWWKAYEPSIHDTKGLWAGPFPDGYMHEEWLGLCSQGTGAESPFLRHLRKAYYTYQKMWK</sequence>
<comment type="caution">
    <text evidence="3">The sequence shown here is derived from an EMBL/GenBank/DDBJ whole genome shotgun (WGS) entry which is preliminary data.</text>
</comment>
<gene>
    <name evidence="3" type="ORF">COX41_07305</name>
</gene>
<feature type="chain" id="PRO_5013627956" description="Glycoside hydrolase family 2 catalytic domain-containing protein" evidence="1">
    <location>
        <begin position="23"/>
        <end position="758"/>
    </location>
</feature>
<evidence type="ECO:0000313" key="4">
    <source>
        <dbReference type="Proteomes" id="UP000231292"/>
    </source>
</evidence>
<dbReference type="SUPFAM" id="SSF51445">
    <property type="entry name" value="(Trans)glycosidases"/>
    <property type="match status" value="1"/>
</dbReference>
<dbReference type="PANTHER" id="PTHR42732:SF1">
    <property type="entry name" value="BETA-MANNOSIDASE"/>
    <property type="match status" value="1"/>
</dbReference>
<dbReference type="InterPro" id="IPR051913">
    <property type="entry name" value="GH2_Domain-Containing"/>
</dbReference>
<evidence type="ECO:0000256" key="1">
    <source>
        <dbReference type="SAM" id="SignalP"/>
    </source>
</evidence>